<dbReference type="Proteomes" id="UP000199437">
    <property type="component" value="Unassembled WGS sequence"/>
</dbReference>
<dbReference type="Pfam" id="PF21688">
    <property type="entry name" value="FAD-depend_C"/>
    <property type="match status" value="1"/>
</dbReference>
<accession>A0A1I0QVW7</accession>
<dbReference type="RefSeq" id="WP_090259136.1">
    <property type="nucleotide sequence ID" value="NZ_FOIR01000002.1"/>
</dbReference>
<name>A0A1I0QVW7_9BACT</name>
<evidence type="ECO:0000313" key="3">
    <source>
        <dbReference type="Proteomes" id="UP000199437"/>
    </source>
</evidence>
<protein>
    <recommendedName>
        <fullName evidence="1">FAD-dependent protein C-terminal domain-containing protein</fullName>
    </recommendedName>
</protein>
<dbReference type="InterPro" id="IPR028348">
    <property type="entry name" value="FAD-binding_protein"/>
</dbReference>
<feature type="domain" description="FAD-dependent protein C-terminal" evidence="1">
    <location>
        <begin position="268"/>
        <end position="469"/>
    </location>
</feature>
<sequence>MKKTLNLVLRPEEAFDEAQFEAAVLKRAKVSDSTAQVRALKRSIDARSKNVKVNIQALVSVQEELPPVISYQRDYPNVKNAEPVIIVGFGPAGMFAALRCVELGFKPIVIERGSDVRNRRRDLAAINKEQTVNPESNYCFGEGGAGTYSDGKLYTRSKKRGDIQKSLEILVAHGATDQILVDSHPHIGTNKLPKVVQEIRESILGAGGEIHFDTKVTDFVLDGDEMKGVVLGGGTKLTGLGVILATGHSARDIFHLLHQKQVFIEAKPFALGVRIEHPQALIDKIQYHCETDRGPWLPASSYALVHQTYFDNKQRGVFSFCMCPGGFIVPAATAPGEVVVNGMSPSRRDSKFANSGIVTAIELEDLKTYEKFGPLAGLAFQQEVEKRACNVAGGTQVAPAQRMVDFVQNKVSGSLNDTSYQPGLASVSMNEVLPDFVHERLRKAFKAFGKKMNGYYTNEAQIVGVESRTSSPVRIPRDRETCEHVQIKRLFPCGEGAGYAGGILSAAMDGEKCADALISLYKKA</sequence>
<evidence type="ECO:0000259" key="1">
    <source>
        <dbReference type="Pfam" id="PF21688"/>
    </source>
</evidence>
<dbReference type="PRINTS" id="PR00411">
    <property type="entry name" value="PNDRDTASEI"/>
</dbReference>
<dbReference type="SUPFAM" id="SSF51905">
    <property type="entry name" value="FAD/NAD(P)-binding domain"/>
    <property type="match status" value="1"/>
</dbReference>
<keyword evidence="3" id="KW-1185">Reference proteome</keyword>
<dbReference type="PRINTS" id="PR00368">
    <property type="entry name" value="FADPNR"/>
</dbReference>
<dbReference type="PANTHER" id="PTHR42842">
    <property type="entry name" value="FAD/NAD(P)-BINDING OXIDOREDUCTASE"/>
    <property type="match status" value="1"/>
</dbReference>
<dbReference type="EMBL" id="FOIR01000002">
    <property type="protein sequence ID" value="SEW31437.1"/>
    <property type="molecule type" value="Genomic_DNA"/>
</dbReference>
<dbReference type="OrthoDB" id="9772594at2"/>
<reference evidence="3" key="1">
    <citation type="submission" date="2016-10" db="EMBL/GenBank/DDBJ databases">
        <authorList>
            <person name="Varghese N."/>
            <person name="Submissions S."/>
        </authorList>
    </citation>
    <scope>NUCLEOTIDE SEQUENCE [LARGE SCALE GENOMIC DNA]</scope>
    <source>
        <strain evidence="3">CGMCC 1.12402</strain>
    </source>
</reference>
<dbReference type="Gene3D" id="3.50.50.60">
    <property type="entry name" value="FAD/NAD(P)-binding domain"/>
    <property type="match status" value="2"/>
</dbReference>
<dbReference type="InterPro" id="IPR036188">
    <property type="entry name" value="FAD/NAD-bd_sf"/>
</dbReference>
<proteinExistence type="predicted"/>
<dbReference type="STRING" id="1267423.SAMN05216290_2749"/>
<gene>
    <name evidence="2" type="ORF">SAMN05216290_2749</name>
</gene>
<evidence type="ECO:0000313" key="2">
    <source>
        <dbReference type="EMBL" id="SEW31437.1"/>
    </source>
</evidence>
<dbReference type="PIRSF" id="PIRSF038984">
    <property type="entry name" value="FAD_binding_protein"/>
    <property type="match status" value="1"/>
</dbReference>
<dbReference type="InterPro" id="IPR049516">
    <property type="entry name" value="FAD-depend_C"/>
</dbReference>
<organism evidence="2 3">
    <name type="scientific">Roseivirga pacifica</name>
    <dbReference type="NCBI Taxonomy" id="1267423"/>
    <lineage>
        <taxon>Bacteria</taxon>
        <taxon>Pseudomonadati</taxon>
        <taxon>Bacteroidota</taxon>
        <taxon>Cytophagia</taxon>
        <taxon>Cytophagales</taxon>
        <taxon>Roseivirgaceae</taxon>
        <taxon>Roseivirga</taxon>
    </lineage>
</organism>
<dbReference type="PANTHER" id="PTHR42842:SF3">
    <property type="entry name" value="FAD_NAD(P)-BINDING OXIDOREDUCTASE FAMILY PROTEIN"/>
    <property type="match status" value="1"/>
</dbReference>
<dbReference type="AlphaFoldDB" id="A0A1I0QVW7"/>
<dbReference type="GeneID" id="99987439"/>